<reference evidence="1 2" key="1">
    <citation type="submission" date="2019-10" db="EMBL/GenBank/DDBJ databases">
        <authorList>
            <person name="Palmer J.M."/>
        </authorList>
    </citation>
    <scope>NUCLEOTIDE SEQUENCE [LARGE SCALE GENOMIC DNA]</scope>
    <source>
        <strain evidence="1 2">TWF694</strain>
    </source>
</reference>
<dbReference type="AlphaFoldDB" id="A0AAV9WUX3"/>
<dbReference type="EMBL" id="JAVHJO010000016">
    <property type="protein sequence ID" value="KAK6526641.1"/>
    <property type="molecule type" value="Genomic_DNA"/>
</dbReference>
<evidence type="ECO:0000313" key="1">
    <source>
        <dbReference type="EMBL" id="KAK6526641.1"/>
    </source>
</evidence>
<organism evidence="1 2">
    <name type="scientific">Orbilia ellipsospora</name>
    <dbReference type="NCBI Taxonomy" id="2528407"/>
    <lineage>
        <taxon>Eukaryota</taxon>
        <taxon>Fungi</taxon>
        <taxon>Dikarya</taxon>
        <taxon>Ascomycota</taxon>
        <taxon>Pezizomycotina</taxon>
        <taxon>Orbiliomycetes</taxon>
        <taxon>Orbiliales</taxon>
        <taxon>Orbiliaceae</taxon>
        <taxon>Orbilia</taxon>
    </lineage>
</organism>
<accession>A0AAV9WUX3</accession>
<keyword evidence="2" id="KW-1185">Reference proteome</keyword>
<name>A0AAV9WUX3_9PEZI</name>
<sequence>MGNSQSNESSSTFITHICAFADAVTNPNNYKESAKDGFLDFLQDPFQVNGDFALSDTIVQHVNQNNNG</sequence>
<evidence type="ECO:0000313" key="2">
    <source>
        <dbReference type="Proteomes" id="UP001365542"/>
    </source>
</evidence>
<protein>
    <submittedName>
        <fullName evidence="1">Uncharacterized protein</fullName>
    </submittedName>
</protein>
<comment type="caution">
    <text evidence="1">The sequence shown here is derived from an EMBL/GenBank/DDBJ whole genome shotgun (WGS) entry which is preliminary data.</text>
</comment>
<dbReference type="Proteomes" id="UP001365542">
    <property type="component" value="Unassembled WGS sequence"/>
</dbReference>
<gene>
    <name evidence="1" type="ORF">TWF694_005222</name>
</gene>
<proteinExistence type="predicted"/>